<name>A0A239LX70_9BURK</name>
<dbReference type="OrthoDB" id="72963at2"/>
<keyword evidence="1" id="KW-0472">Membrane</keyword>
<organism evidence="3 4">
    <name type="scientific">Noviherbaspirillum humi</name>
    <dbReference type="NCBI Taxonomy" id="1688639"/>
    <lineage>
        <taxon>Bacteria</taxon>
        <taxon>Pseudomonadati</taxon>
        <taxon>Pseudomonadota</taxon>
        <taxon>Betaproteobacteria</taxon>
        <taxon>Burkholderiales</taxon>
        <taxon>Oxalobacteraceae</taxon>
        <taxon>Noviherbaspirillum</taxon>
    </lineage>
</organism>
<dbReference type="Pfam" id="PF06961">
    <property type="entry name" value="DUF1294"/>
    <property type="match status" value="1"/>
</dbReference>
<dbReference type="InterPro" id="IPR012340">
    <property type="entry name" value="NA-bd_OB-fold"/>
</dbReference>
<feature type="transmembrane region" description="Helical" evidence="1">
    <location>
        <begin position="82"/>
        <end position="99"/>
    </location>
</feature>
<dbReference type="InterPro" id="IPR002059">
    <property type="entry name" value="CSP_DNA-bd"/>
</dbReference>
<feature type="transmembrane region" description="Helical" evidence="1">
    <location>
        <begin position="173"/>
        <end position="190"/>
    </location>
</feature>
<gene>
    <name evidence="3" type="ORF">SAMN06265795_12734</name>
</gene>
<keyword evidence="1" id="KW-0812">Transmembrane</keyword>
<dbReference type="SUPFAM" id="SSF50249">
    <property type="entry name" value="Nucleic acid-binding proteins"/>
    <property type="match status" value="1"/>
</dbReference>
<evidence type="ECO:0000313" key="3">
    <source>
        <dbReference type="EMBL" id="SNT34880.1"/>
    </source>
</evidence>
<feature type="domain" description="CSD" evidence="2">
    <location>
        <begin position="2"/>
        <end position="67"/>
    </location>
</feature>
<dbReference type="InterPro" id="IPR010718">
    <property type="entry name" value="DUF1294"/>
</dbReference>
<accession>A0A239LX70</accession>
<dbReference type="PROSITE" id="PS51857">
    <property type="entry name" value="CSD_2"/>
    <property type="match status" value="1"/>
</dbReference>
<dbReference type="RefSeq" id="WP_089401679.1">
    <property type="nucleotide sequence ID" value="NZ_FZOT01000027.1"/>
</dbReference>
<evidence type="ECO:0000259" key="2">
    <source>
        <dbReference type="PROSITE" id="PS51857"/>
    </source>
</evidence>
<dbReference type="CDD" id="cd04458">
    <property type="entry name" value="CSP_CDS"/>
    <property type="match status" value="1"/>
</dbReference>
<dbReference type="SMART" id="SM00357">
    <property type="entry name" value="CSP"/>
    <property type="match status" value="1"/>
</dbReference>
<keyword evidence="1" id="KW-1133">Transmembrane helix</keyword>
<dbReference type="AlphaFoldDB" id="A0A239LX70"/>
<sequence length="207" mass="22255">MRHQGKLVSWKAEQGFGFVVQNGSDRKAFVHASAFADRTRRPAVGDLITYEVEPDGRRGPRAAKVKFVRPGRAPAPRGDAEAFGNLVAVGFGLALAASVIGGRLPLLVPVWLAAMSAATFVAYWVDKQAARSGTWRTPESTLHLLALAGGWPGALLARRILRHKSVKASFRTMFRLTVALNSLALGWLLTQDGSALVHLLAGLLRPA</sequence>
<evidence type="ECO:0000256" key="1">
    <source>
        <dbReference type="SAM" id="Phobius"/>
    </source>
</evidence>
<reference evidence="3 4" key="1">
    <citation type="submission" date="2017-06" db="EMBL/GenBank/DDBJ databases">
        <authorList>
            <person name="Kim H.J."/>
            <person name="Triplett B.A."/>
        </authorList>
    </citation>
    <scope>NUCLEOTIDE SEQUENCE [LARGE SCALE GENOMIC DNA]</scope>
    <source>
        <strain evidence="3 4">U15</strain>
    </source>
</reference>
<evidence type="ECO:0000313" key="4">
    <source>
        <dbReference type="Proteomes" id="UP000198284"/>
    </source>
</evidence>
<dbReference type="Gene3D" id="2.40.50.140">
    <property type="entry name" value="Nucleic acid-binding proteins"/>
    <property type="match status" value="1"/>
</dbReference>
<keyword evidence="4" id="KW-1185">Reference proteome</keyword>
<dbReference type="Proteomes" id="UP000198284">
    <property type="component" value="Unassembled WGS sequence"/>
</dbReference>
<dbReference type="InterPro" id="IPR011129">
    <property type="entry name" value="CSD"/>
</dbReference>
<protein>
    <submittedName>
        <fullName evidence="3">Uncharacterized membrane protein YsdA, DUF1294 family</fullName>
    </submittedName>
</protein>
<dbReference type="Pfam" id="PF00313">
    <property type="entry name" value="CSD"/>
    <property type="match status" value="1"/>
</dbReference>
<dbReference type="EMBL" id="FZOT01000027">
    <property type="protein sequence ID" value="SNT34880.1"/>
    <property type="molecule type" value="Genomic_DNA"/>
</dbReference>
<dbReference type="GO" id="GO:0003676">
    <property type="term" value="F:nucleic acid binding"/>
    <property type="evidence" value="ECO:0007669"/>
    <property type="project" value="InterPro"/>
</dbReference>
<dbReference type="GO" id="GO:0005829">
    <property type="term" value="C:cytosol"/>
    <property type="evidence" value="ECO:0007669"/>
    <property type="project" value="UniProtKB-ARBA"/>
</dbReference>
<feature type="transmembrane region" description="Helical" evidence="1">
    <location>
        <begin position="106"/>
        <end position="124"/>
    </location>
</feature>
<proteinExistence type="predicted"/>